<dbReference type="PANTHER" id="PTHR31111:SF136">
    <property type="entry name" value="F-BOX ASSOCIATED DOMAIN-CONTAINING PROTEIN"/>
    <property type="match status" value="1"/>
</dbReference>
<evidence type="ECO:0000313" key="3">
    <source>
        <dbReference type="Proteomes" id="UP000834106"/>
    </source>
</evidence>
<accession>A0AAD2EBJ9</accession>
<sequence>MNELPVEILVEVLSRLPYKSLCRFTCVSKEWHSLISSPDPGLVKDLRHRLHPNPYLYIWDFNKYFDDDRLTLRLSIVDIANERIQENHYLPYGYSNFYYLVSCHNFICFVGSMISIHNLSTQETAVVPDTVDYGDVGFGYSSLSNEYKVVKWFMQDAEGISMGCKIFSLSDRLTFKSDSWRLTETRPFEDLSGNPASVNGVIYWLMYTQNHPNFYQMDSILATDLDKEESEIISCPELSPSTRAYLLELKECLYLAHCSSEKAIVEMWRLEDPKNCVWVSEYYINLSSIRYAIVPLTSVLVGHVEKLVFIPSGGRALLYYNVETGTMSTPDNLVHLKQHRLELPCVLKYMEF</sequence>
<gene>
    <name evidence="2" type="ORF">FPE_LOCUS29120</name>
</gene>
<protein>
    <recommendedName>
        <fullName evidence="1">F-box domain-containing protein</fullName>
    </recommendedName>
</protein>
<reference evidence="2" key="1">
    <citation type="submission" date="2023-05" db="EMBL/GenBank/DDBJ databases">
        <authorList>
            <person name="Huff M."/>
        </authorList>
    </citation>
    <scope>NUCLEOTIDE SEQUENCE</scope>
</reference>
<dbReference type="AlphaFoldDB" id="A0AAD2EBJ9"/>
<dbReference type="CDD" id="cd22157">
    <property type="entry name" value="F-box_AtFBW1-like"/>
    <property type="match status" value="1"/>
</dbReference>
<evidence type="ECO:0000313" key="2">
    <source>
        <dbReference type="EMBL" id="CAI9781690.1"/>
    </source>
</evidence>
<dbReference type="PANTHER" id="PTHR31111">
    <property type="entry name" value="BNAA05G37150D PROTEIN-RELATED"/>
    <property type="match status" value="1"/>
</dbReference>
<keyword evidence="3" id="KW-1185">Reference proteome</keyword>
<proteinExistence type="predicted"/>
<dbReference type="Pfam" id="PF08268">
    <property type="entry name" value="FBA_3"/>
    <property type="match status" value="1"/>
</dbReference>
<evidence type="ECO:0000259" key="1">
    <source>
        <dbReference type="PROSITE" id="PS50181"/>
    </source>
</evidence>
<dbReference type="Pfam" id="PF00646">
    <property type="entry name" value="F-box"/>
    <property type="match status" value="1"/>
</dbReference>
<dbReference type="EMBL" id="OU503053">
    <property type="protein sequence ID" value="CAI9781690.1"/>
    <property type="molecule type" value="Genomic_DNA"/>
</dbReference>
<dbReference type="Gene3D" id="1.20.1280.50">
    <property type="match status" value="1"/>
</dbReference>
<dbReference type="InterPro" id="IPR013187">
    <property type="entry name" value="F-box-assoc_dom_typ3"/>
</dbReference>
<dbReference type="SMART" id="SM00256">
    <property type="entry name" value="FBOX"/>
    <property type="match status" value="1"/>
</dbReference>
<organism evidence="2 3">
    <name type="scientific">Fraxinus pennsylvanica</name>
    <dbReference type="NCBI Taxonomy" id="56036"/>
    <lineage>
        <taxon>Eukaryota</taxon>
        <taxon>Viridiplantae</taxon>
        <taxon>Streptophyta</taxon>
        <taxon>Embryophyta</taxon>
        <taxon>Tracheophyta</taxon>
        <taxon>Spermatophyta</taxon>
        <taxon>Magnoliopsida</taxon>
        <taxon>eudicotyledons</taxon>
        <taxon>Gunneridae</taxon>
        <taxon>Pentapetalae</taxon>
        <taxon>asterids</taxon>
        <taxon>lamiids</taxon>
        <taxon>Lamiales</taxon>
        <taxon>Oleaceae</taxon>
        <taxon>Oleeae</taxon>
        <taxon>Fraxinus</taxon>
    </lineage>
</organism>
<dbReference type="InterPro" id="IPR001810">
    <property type="entry name" value="F-box_dom"/>
</dbReference>
<name>A0AAD2EBJ9_9LAMI</name>
<dbReference type="SUPFAM" id="SSF81383">
    <property type="entry name" value="F-box domain"/>
    <property type="match status" value="1"/>
</dbReference>
<dbReference type="InterPro" id="IPR036047">
    <property type="entry name" value="F-box-like_dom_sf"/>
</dbReference>
<dbReference type="PROSITE" id="PS50181">
    <property type="entry name" value="FBOX"/>
    <property type="match status" value="1"/>
</dbReference>
<dbReference type="NCBIfam" id="TIGR01640">
    <property type="entry name" value="F_box_assoc_1"/>
    <property type="match status" value="1"/>
</dbReference>
<dbReference type="InterPro" id="IPR017451">
    <property type="entry name" value="F-box-assoc_interact_dom"/>
</dbReference>
<dbReference type="Proteomes" id="UP000834106">
    <property type="component" value="Chromosome 18"/>
</dbReference>
<feature type="domain" description="F-box" evidence="1">
    <location>
        <begin position="1"/>
        <end position="46"/>
    </location>
</feature>